<dbReference type="GO" id="GO:0005737">
    <property type="term" value="C:cytoplasm"/>
    <property type="evidence" value="ECO:0007669"/>
    <property type="project" value="UniProtKB-ARBA"/>
</dbReference>
<accession>A0AA41Q8N2</accession>
<organism evidence="6 7">
    <name type="scientific">Yinghuangia soli</name>
    <dbReference type="NCBI Taxonomy" id="2908204"/>
    <lineage>
        <taxon>Bacteria</taxon>
        <taxon>Bacillati</taxon>
        <taxon>Actinomycetota</taxon>
        <taxon>Actinomycetes</taxon>
        <taxon>Kitasatosporales</taxon>
        <taxon>Streptomycetaceae</taxon>
        <taxon>Yinghuangia</taxon>
    </lineage>
</organism>
<dbReference type="GO" id="GO:0051537">
    <property type="term" value="F:2 iron, 2 sulfur cluster binding"/>
    <property type="evidence" value="ECO:0007669"/>
    <property type="project" value="UniProtKB-KW"/>
</dbReference>
<evidence type="ECO:0000256" key="3">
    <source>
        <dbReference type="ARBA" id="ARBA00023004"/>
    </source>
</evidence>
<dbReference type="Pfam" id="PF09360">
    <property type="entry name" value="zf-CDGSH"/>
    <property type="match status" value="1"/>
</dbReference>
<proteinExistence type="predicted"/>
<dbReference type="Proteomes" id="UP001165378">
    <property type="component" value="Unassembled WGS sequence"/>
</dbReference>
<dbReference type="EMBL" id="JAKFHA010000038">
    <property type="protein sequence ID" value="MCF2532776.1"/>
    <property type="molecule type" value="Genomic_DNA"/>
</dbReference>
<evidence type="ECO:0000256" key="4">
    <source>
        <dbReference type="ARBA" id="ARBA00023014"/>
    </source>
</evidence>
<evidence type="ECO:0000259" key="5">
    <source>
        <dbReference type="SMART" id="SM00704"/>
    </source>
</evidence>
<dbReference type="SMART" id="SM00704">
    <property type="entry name" value="ZnF_CDGSH"/>
    <property type="match status" value="1"/>
</dbReference>
<dbReference type="GO" id="GO:0046872">
    <property type="term" value="F:metal ion binding"/>
    <property type="evidence" value="ECO:0007669"/>
    <property type="project" value="UniProtKB-KW"/>
</dbReference>
<keyword evidence="1" id="KW-0001">2Fe-2S</keyword>
<keyword evidence="7" id="KW-1185">Reference proteome</keyword>
<evidence type="ECO:0000313" key="7">
    <source>
        <dbReference type="Proteomes" id="UP001165378"/>
    </source>
</evidence>
<dbReference type="RefSeq" id="WP_235057548.1">
    <property type="nucleotide sequence ID" value="NZ_JAKFHA010000038.1"/>
</dbReference>
<dbReference type="InterPro" id="IPR042216">
    <property type="entry name" value="MitoNEET_CISD"/>
</dbReference>
<dbReference type="Gene3D" id="3.40.5.90">
    <property type="entry name" value="CDGSH iron-sulfur domain, mitoNEET-type"/>
    <property type="match status" value="1"/>
</dbReference>
<evidence type="ECO:0000256" key="2">
    <source>
        <dbReference type="ARBA" id="ARBA00022723"/>
    </source>
</evidence>
<protein>
    <submittedName>
        <fullName evidence="6">(4Fe-4S)-binding protein</fullName>
    </submittedName>
</protein>
<sequence length="142" mass="15394">MSESHAKVYEAEDVTVTFDAHRCLHSGECVRGLPKVFDTSRKPWVDPQGATPEEIAEVIARCPSGALHYTLTGGPPEDPVHPTTVTAVPGGPFVVRGHLVVRTADGKHRHETRAALCRCAHSGNQPYCDGSNDCLLQGKNWQ</sequence>
<keyword evidence="4" id="KW-0411">Iron-sulfur</keyword>
<feature type="domain" description="Iron-binding zinc finger CDGSH type" evidence="5">
    <location>
        <begin position="102"/>
        <end position="137"/>
    </location>
</feature>
<gene>
    <name evidence="6" type="ORF">LZ495_36965</name>
</gene>
<dbReference type="Gene3D" id="3.30.70.20">
    <property type="match status" value="1"/>
</dbReference>
<keyword evidence="2" id="KW-0479">Metal-binding</keyword>
<dbReference type="InterPro" id="IPR010693">
    <property type="entry name" value="Divergent_4Fe-4S_mono-cluster"/>
</dbReference>
<dbReference type="Pfam" id="PF06902">
    <property type="entry name" value="Fer4_19"/>
    <property type="match status" value="1"/>
</dbReference>
<keyword evidence="3" id="KW-0408">Iron</keyword>
<dbReference type="InterPro" id="IPR018967">
    <property type="entry name" value="FeS-contain_CDGSH-typ"/>
</dbReference>
<evidence type="ECO:0000313" key="6">
    <source>
        <dbReference type="EMBL" id="MCF2532776.1"/>
    </source>
</evidence>
<dbReference type="AlphaFoldDB" id="A0AA41Q8N2"/>
<name>A0AA41Q8N2_9ACTN</name>
<comment type="caution">
    <text evidence="6">The sequence shown here is derived from an EMBL/GenBank/DDBJ whole genome shotgun (WGS) entry which is preliminary data.</text>
</comment>
<evidence type="ECO:0000256" key="1">
    <source>
        <dbReference type="ARBA" id="ARBA00022714"/>
    </source>
</evidence>
<reference evidence="6" key="1">
    <citation type="submission" date="2022-01" db="EMBL/GenBank/DDBJ databases">
        <title>Genome-Based Taxonomic Classification of the Phylum Actinobacteria.</title>
        <authorList>
            <person name="Gao Y."/>
        </authorList>
    </citation>
    <scope>NUCLEOTIDE SEQUENCE</scope>
    <source>
        <strain evidence="6">KLBMP 8922</strain>
    </source>
</reference>